<dbReference type="Proteomes" id="UP000012073">
    <property type="component" value="Unassembled WGS sequence"/>
</dbReference>
<keyword evidence="1" id="KW-0732">Signal</keyword>
<feature type="signal peptide" evidence="1">
    <location>
        <begin position="1"/>
        <end position="16"/>
    </location>
</feature>
<dbReference type="RefSeq" id="XP_005713269.1">
    <property type="nucleotide sequence ID" value="XM_005713212.1"/>
</dbReference>
<name>R7Q7W9_CHOCR</name>
<proteinExistence type="predicted"/>
<dbReference type="EMBL" id="HG001647">
    <property type="protein sequence ID" value="CDF33466.1"/>
    <property type="molecule type" value="Genomic_DNA"/>
</dbReference>
<evidence type="ECO:0000256" key="1">
    <source>
        <dbReference type="SAM" id="SignalP"/>
    </source>
</evidence>
<protein>
    <submittedName>
        <fullName evidence="2">Uncharacterized protein</fullName>
    </submittedName>
</protein>
<organism evidence="2 3">
    <name type="scientific">Chondrus crispus</name>
    <name type="common">Carrageen Irish moss</name>
    <name type="synonym">Polymorpha crispa</name>
    <dbReference type="NCBI Taxonomy" id="2769"/>
    <lineage>
        <taxon>Eukaryota</taxon>
        <taxon>Rhodophyta</taxon>
        <taxon>Florideophyceae</taxon>
        <taxon>Rhodymeniophycidae</taxon>
        <taxon>Gigartinales</taxon>
        <taxon>Gigartinaceae</taxon>
        <taxon>Chondrus</taxon>
    </lineage>
</organism>
<keyword evidence="3" id="KW-1185">Reference proteome</keyword>
<accession>R7Q7W9</accession>
<reference evidence="3" key="1">
    <citation type="journal article" date="2013" name="Proc. Natl. Acad. Sci. U.S.A.">
        <title>Genome structure and metabolic features in the red seaweed Chondrus crispus shed light on evolution of the Archaeplastida.</title>
        <authorList>
            <person name="Collen J."/>
            <person name="Porcel B."/>
            <person name="Carre W."/>
            <person name="Ball S.G."/>
            <person name="Chaparro C."/>
            <person name="Tonon T."/>
            <person name="Barbeyron T."/>
            <person name="Michel G."/>
            <person name="Noel B."/>
            <person name="Valentin K."/>
            <person name="Elias M."/>
            <person name="Artiguenave F."/>
            <person name="Arun A."/>
            <person name="Aury J.M."/>
            <person name="Barbosa-Neto J.F."/>
            <person name="Bothwell J.H."/>
            <person name="Bouget F.Y."/>
            <person name="Brillet L."/>
            <person name="Cabello-Hurtado F."/>
            <person name="Capella-Gutierrez S."/>
            <person name="Charrier B."/>
            <person name="Cladiere L."/>
            <person name="Cock J.M."/>
            <person name="Coelho S.M."/>
            <person name="Colleoni C."/>
            <person name="Czjzek M."/>
            <person name="Da Silva C."/>
            <person name="Delage L."/>
            <person name="Denoeud F."/>
            <person name="Deschamps P."/>
            <person name="Dittami S.M."/>
            <person name="Gabaldon T."/>
            <person name="Gachon C.M."/>
            <person name="Groisillier A."/>
            <person name="Herve C."/>
            <person name="Jabbari K."/>
            <person name="Katinka M."/>
            <person name="Kloareg B."/>
            <person name="Kowalczyk N."/>
            <person name="Labadie K."/>
            <person name="Leblanc C."/>
            <person name="Lopez P.J."/>
            <person name="McLachlan D.H."/>
            <person name="Meslet-Cladiere L."/>
            <person name="Moustafa A."/>
            <person name="Nehr Z."/>
            <person name="Nyvall Collen P."/>
            <person name="Panaud O."/>
            <person name="Partensky F."/>
            <person name="Poulain J."/>
            <person name="Rensing S.A."/>
            <person name="Rousvoal S."/>
            <person name="Samson G."/>
            <person name="Symeonidi A."/>
            <person name="Weissenbach J."/>
            <person name="Zambounis A."/>
            <person name="Wincker P."/>
            <person name="Boyen C."/>
        </authorList>
    </citation>
    <scope>NUCLEOTIDE SEQUENCE [LARGE SCALE GENOMIC DNA]</scope>
    <source>
        <strain evidence="3">cv. Stackhouse</strain>
    </source>
</reference>
<dbReference type="GeneID" id="17321016"/>
<gene>
    <name evidence="2" type="ORF">CHC_T00002258001</name>
</gene>
<feature type="chain" id="PRO_5004442710" evidence="1">
    <location>
        <begin position="17"/>
        <end position="56"/>
    </location>
</feature>
<dbReference type="KEGG" id="ccp:CHC_T00002258001"/>
<dbReference type="Gramene" id="CDF33466">
    <property type="protein sequence ID" value="CDF33466"/>
    <property type="gene ID" value="CHC_T00002258001"/>
</dbReference>
<dbReference type="AlphaFoldDB" id="R7Q7W9"/>
<evidence type="ECO:0000313" key="3">
    <source>
        <dbReference type="Proteomes" id="UP000012073"/>
    </source>
</evidence>
<evidence type="ECO:0000313" key="2">
    <source>
        <dbReference type="EMBL" id="CDF33466.1"/>
    </source>
</evidence>
<sequence>MLWILVHFLKFPIILCHTSLPRKDVGNQHWRATSMHKVVYTNLQFTKSRLRLRCCL</sequence>